<dbReference type="PANTHER" id="PTHR30544:SF5">
    <property type="entry name" value="RADICAL SAM CORE DOMAIN-CONTAINING PROTEIN"/>
    <property type="match status" value="1"/>
</dbReference>
<comment type="caution">
    <text evidence="14">The sequence shown here is derived from an EMBL/GenBank/DDBJ whole genome shotgun (WGS) entry which is preliminary data.</text>
</comment>
<dbReference type="GO" id="GO:0030488">
    <property type="term" value="P:tRNA methylation"/>
    <property type="evidence" value="ECO:0007669"/>
    <property type="project" value="TreeGrafter"/>
</dbReference>
<keyword evidence="9" id="KW-0479">Metal-binding</keyword>
<keyword evidence="7 14" id="KW-0808">Transferase</keyword>
<dbReference type="EMBL" id="SJPI01000003">
    <property type="protein sequence ID" value="TWT49458.1"/>
    <property type="molecule type" value="Genomic_DNA"/>
</dbReference>
<evidence type="ECO:0000256" key="6">
    <source>
        <dbReference type="ARBA" id="ARBA00022603"/>
    </source>
</evidence>
<keyword evidence="12" id="KW-1015">Disulfide bond</keyword>
<evidence type="ECO:0000256" key="9">
    <source>
        <dbReference type="ARBA" id="ARBA00022723"/>
    </source>
</evidence>
<gene>
    <name evidence="14" type="primary">cfr</name>
    <name evidence="14" type="ORF">Pla22_46550</name>
</gene>
<dbReference type="Pfam" id="PF04055">
    <property type="entry name" value="Radical_SAM"/>
    <property type="match status" value="1"/>
</dbReference>
<dbReference type="Proteomes" id="UP000316598">
    <property type="component" value="Unassembled WGS sequence"/>
</dbReference>
<keyword evidence="4" id="KW-0004">4Fe-4S</keyword>
<name>A0A5C5WFD2_9BACT</name>
<evidence type="ECO:0000256" key="2">
    <source>
        <dbReference type="ARBA" id="ARBA00004496"/>
    </source>
</evidence>
<dbReference type="OrthoDB" id="9793973at2"/>
<keyword evidence="5" id="KW-0963">Cytoplasm</keyword>
<organism evidence="14 15">
    <name type="scientific">Rubripirellula amarantea</name>
    <dbReference type="NCBI Taxonomy" id="2527999"/>
    <lineage>
        <taxon>Bacteria</taxon>
        <taxon>Pseudomonadati</taxon>
        <taxon>Planctomycetota</taxon>
        <taxon>Planctomycetia</taxon>
        <taxon>Pirellulales</taxon>
        <taxon>Pirellulaceae</taxon>
        <taxon>Rubripirellula</taxon>
    </lineage>
</organism>
<evidence type="ECO:0000256" key="7">
    <source>
        <dbReference type="ARBA" id="ARBA00022679"/>
    </source>
</evidence>
<dbReference type="InterPro" id="IPR004383">
    <property type="entry name" value="rRNA_lsu_MTrfase_RlmN/Cfr"/>
</dbReference>
<dbReference type="GO" id="GO:0070475">
    <property type="term" value="P:rRNA base methylation"/>
    <property type="evidence" value="ECO:0007669"/>
    <property type="project" value="TreeGrafter"/>
</dbReference>
<evidence type="ECO:0000256" key="4">
    <source>
        <dbReference type="ARBA" id="ARBA00022485"/>
    </source>
</evidence>
<dbReference type="CDD" id="cd01335">
    <property type="entry name" value="Radical_SAM"/>
    <property type="match status" value="1"/>
</dbReference>
<dbReference type="InterPro" id="IPR006638">
    <property type="entry name" value="Elp3/MiaA/NifB-like_rSAM"/>
</dbReference>
<dbReference type="PANTHER" id="PTHR30544">
    <property type="entry name" value="23S RRNA METHYLTRANSFERASE"/>
    <property type="match status" value="1"/>
</dbReference>
<evidence type="ECO:0000256" key="3">
    <source>
        <dbReference type="ARBA" id="ARBA00007544"/>
    </source>
</evidence>
<keyword evidence="6 14" id="KW-0489">Methyltransferase</keyword>
<comment type="similarity">
    <text evidence="3">Belongs to the radical SAM superfamily. RlmN family.</text>
</comment>
<keyword evidence="8" id="KW-0949">S-adenosyl-L-methionine</keyword>
<dbReference type="SUPFAM" id="SSF102114">
    <property type="entry name" value="Radical SAM enzymes"/>
    <property type="match status" value="1"/>
</dbReference>
<dbReference type="InterPro" id="IPR013785">
    <property type="entry name" value="Aldolase_TIM"/>
</dbReference>
<evidence type="ECO:0000256" key="12">
    <source>
        <dbReference type="ARBA" id="ARBA00023157"/>
    </source>
</evidence>
<dbReference type="GO" id="GO:0046872">
    <property type="term" value="F:metal ion binding"/>
    <property type="evidence" value="ECO:0007669"/>
    <property type="project" value="UniProtKB-KW"/>
</dbReference>
<evidence type="ECO:0000256" key="11">
    <source>
        <dbReference type="ARBA" id="ARBA00023014"/>
    </source>
</evidence>
<dbReference type="EC" id="2.1.1.224" evidence="14"/>
<evidence type="ECO:0000256" key="10">
    <source>
        <dbReference type="ARBA" id="ARBA00023004"/>
    </source>
</evidence>
<dbReference type="InterPro" id="IPR007197">
    <property type="entry name" value="rSAM"/>
</dbReference>
<dbReference type="InterPro" id="IPR040072">
    <property type="entry name" value="Methyltransferase_A"/>
</dbReference>
<dbReference type="SFLD" id="SFLDS00029">
    <property type="entry name" value="Radical_SAM"/>
    <property type="match status" value="1"/>
</dbReference>
<dbReference type="GO" id="GO:0051539">
    <property type="term" value="F:4 iron, 4 sulfur cluster binding"/>
    <property type="evidence" value="ECO:0007669"/>
    <property type="project" value="UniProtKB-KW"/>
</dbReference>
<dbReference type="Gene3D" id="3.20.20.70">
    <property type="entry name" value="Aldolase class I"/>
    <property type="match status" value="1"/>
</dbReference>
<accession>A0A5C5WFD2</accession>
<comment type="cofactor">
    <cofactor evidence="1">
        <name>[4Fe-4S] cluster</name>
        <dbReference type="ChEBI" id="CHEBI:49883"/>
    </cofactor>
</comment>
<proteinExistence type="inferred from homology"/>
<comment type="subcellular location">
    <subcellularLocation>
        <location evidence="2">Cytoplasm</location>
    </subcellularLocation>
</comment>
<sequence length="369" mass="41415">MARWRSSILNPKIDLYDVVAVEQLRRQRRLDPQLIRQLRNRFLKRFDSDEAALEGFPEASRISLHSLELFRRFESGIDGATKLLFRTSSDLLIESVLLRIATGRNTLCVSSQVGCAAACGFCATGKMGIARNLSVAEILDQVQQCGQVLASEGRRLQNIVFMGMGEPFHNECNLFAAVERLVATDHFNRSPASILVSTVGVADAMLRFAEQFPKVNLALSLHSASQEKREQIIPLAKKYSLQQLRETLVEINQVQQREFMIEYLMLAGVNDSTNDAIELIRWLEPMQVHVNLIPYNPIQDAPHLHGSSSEVINRFATLLKAEGLKTTIRYSLGSDIAAACGQLVRSENRQRVMNRMPQDQGLAFTKACE</sequence>
<evidence type="ECO:0000313" key="14">
    <source>
        <dbReference type="EMBL" id="TWT49458.1"/>
    </source>
</evidence>
<keyword evidence="15" id="KW-1185">Reference proteome</keyword>
<dbReference type="SFLD" id="SFLDG01062">
    <property type="entry name" value="methyltransferase_(Class_A)"/>
    <property type="match status" value="1"/>
</dbReference>
<dbReference type="AlphaFoldDB" id="A0A5C5WFD2"/>
<keyword evidence="10" id="KW-0408">Iron</keyword>
<protein>
    <submittedName>
        <fullName evidence="14">Ribosomal RNA large subunit methyltransferase Cfr</fullName>
        <ecNumber evidence="14">2.1.1.224</ecNumber>
    </submittedName>
</protein>
<feature type="domain" description="Radical SAM core" evidence="13">
    <location>
        <begin position="101"/>
        <end position="329"/>
    </location>
</feature>
<dbReference type="PROSITE" id="PS51918">
    <property type="entry name" value="RADICAL_SAM"/>
    <property type="match status" value="1"/>
</dbReference>
<evidence type="ECO:0000256" key="8">
    <source>
        <dbReference type="ARBA" id="ARBA00022691"/>
    </source>
</evidence>
<dbReference type="GO" id="GO:0008173">
    <property type="term" value="F:RNA methyltransferase activity"/>
    <property type="evidence" value="ECO:0007669"/>
    <property type="project" value="InterPro"/>
</dbReference>
<dbReference type="SFLD" id="SFLDF00275">
    <property type="entry name" value="adenosine_C2_methyltransferase"/>
    <property type="match status" value="1"/>
</dbReference>
<dbReference type="InterPro" id="IPR058240">
    <property type="entry name" value="rSAM_sf"/>
</dbReference>
<keyword evidence="11" id="KW-0411">Iron-sulfur</keyword>
<evidence type="ECO:0000259" key="13">
    <source>
        <dbReference type="PROSITE" id="PS51918"/>
    </source>
</evidence>
<dbReference type="SMART" id="SM00729">
    <property type="entry name" value="Elp3"/>
    <property type="match status" value="1"/>
</dbReference>
<evidence type="ECO:0000256" key="5">
    <source>
        <dbReference type="ARBA" id="ARBA00022490"/>
    </source>
</evidence>
<evidence type="ECO:0000256" key="1">
    <source>
        <dbReference type="ARBA" id="ARBA00001966"/>
    </source>
</evidence>
<reference evidence="14 15" key="1">
    <citation type="submission" date="2019-02" db="EMBL/GenBank/DDBJ databases">
        <title>Deep-cultivation of Planctomycetes and their phenomic and genomic characterization uncovers novel biology.</title>
        <authorList>
            <person name="Wiegand S."/>
            <person name="Jogler M."/>
            <person name="Boedeker C."/>
            <person name="Pinto D."/>
            <person name="Vollmers J."/>
            <person name="Rivas-Marin E."/>
            <person name="Kohn T."/>
            <person name="Peeters S.H."/>
            <person name="Heuer A."/>
            <person name="Rast P."/>
            <person name="Oberbeckmann S."/>
            <person name="Bunk B."/>
            <person name="Jeske O."/>
            <person name="Meyerdierks A."/>
            <person name="Storesund J.E."/>
            <person name="Kallscheuer N."/>
            <person name="Luecker S."/>
            <person name="Lage O.M."/>
            <person name="Pohl T."/>
            <person name="Merkel B.J."/>
            <person name="Hornburger P."/>
            <person name="Mueller R.-W."/>
            <person name="Bruemmer F."/>
            <person name="Labrenz M."/>
            <person name="Spormann A.M."/>
            <person name="Op Den Camp H."/>
            <person name="Overmann J."/>
            <person name="Amann R."/>
            <person name="Jetten M.S.M."/>
            <person name="Mascher T."/>
            <person name="Medema M.H."/>
            <person name="Devos D.P."/>
            <person name="Kaster A.-K."/>
            <person name="Ovreas L."/>
            <person name="Rohde M."/>
            <person name="Galperin M.Y."/>
            <person name="Jogler C."/>
        </authorList>
    </citation>
    <scope>NUCLEOTIDE SEQUENCE [LARGE SCALE GENOMIC DNA]</scope>
    <source>
        <strain evidence="14 15">Pla22</strain>
    </source>
</reference>
<evidence type="ECO:0000313" key="15">
    <source>
        <dbReference type="Proteomes" id="UP000316598"/>
    </source>
</evidence>
<dbReference type="GO" id="GO:0005737">
    <property type="term" value="C:cytoplasm"/>
    <property type="evidence" value="ECO:0007669"/>
    <property type="project" value="UniProtKB-SubCell"/>
</dbReference>